<feature type="transmembrane region" description="Helical" evidence="7">
    <location>
        <begin position="107"/>
        <end position="127"/>
    </location>
</feature>
<comment type="caution">
    <text evidence="8">The sequence shown here is derived from an EMBL/GenBank/DDBJ whole genome shotgun (WGS) entry which is preliminary data.</text>
</comment>
<sequence>MGEAQELQLHVIEAQEPNLAEDEAIITRPPFPTSKGGYKWWLLVAFYIFIILSGQTVATLLGRLYYNKGGNSKWMQTIVGTAGFPFLLPLLIYFYRKPSIPNQINTANNSSPSIITLALLYAALGIFSAGDNLMYAYGLLYLPVSTYSLVCATQLAFNVLFSYFLNSLKLTPVLLNSVVLLTISASLLALHSESDGSTGITKVRYVIGFLCTLGASALLSLILSLYELSFEKILKKKTFTVILEMQIYPAIVASSVCVVGLFASGEWKSLKGEMELIGGVSYVMIIAWTAVGWTVFTVGALGLIFEVSSLFANVISTTALPIIPIFGVIFFHDKMDGVKVVALILALWGFISYMYQNYLDYFKTKALTSLSTEASESSNTSALL</sequence>
<feature type="transmembrane region" description="Helical" evidence="7">
    <location>
        <begin position="338"/>
        <end position="355"/>
    </location>
</feature>
<dbReference type="InterPro" id="IPR037185">
    <property type="entry name" value="EmrE-like"/>
</dbReference>
<dbReference type="OrthoDB" id="1907510at2759"/>
<dbReference type="GO" id="GO:0016020">
    <property type="term" value="C:membrane"/>
    <property type="evidence" value="ECO:0007669"/>
    <property type="project" value="UniProtKB-SubCell"/>
</dbReference>
<evidence type="ECO:0000256" key="3">
    <source>
        <dbReference type="ARBA" id="ARBA00022448"/>
    </source>
</evidence>
<proteinExistence type="inferred from homology"/>
<accession>A0A9Q0GPL0</accession>
<reference evidence="8" key="1">
    <citation type="journal article" date="2023" name="Plant J.">
        <title>The genome of the king protea, Protea cynaroides.</title>
        <authorList>
            <person name="Chang J."/>
            <person name="Duong T.A."/>
            <person name="Schoeman C."/>
            <person name="Ma X."/>
            <person name="Roodt D."/>
            <person name="Barker N."/>
            <person name="Li Z."/>
            <person name="Van de Peer Y."/>
            <person name="Mizrachi E."/>
        </authorList>
    </citation>
    <scope>NUCLEOTIDE SEQUENCE</scope>
    <source>
        <tissue evidence="8">Young leaves</tissue>
    </source>
</reference>
<feature type="transmembrane region" description="Helical" evidence="7">
    <location>
        <begin position="203"/>
        <end position="226"/>
    </location>
</feature>
<feature type="transmembrane region" description="Helical" evidence="7">
    <location>
        <begin position="173"/>
        <end position="191"/>
    </location>
</feature>
<evidence type="ECO:0000313" key="9">
    <source>
        <dbReference type="Proteomes" id="UP001141806"/>
    </source>
</evidence>
<dbReference type="GO" id="GO:0015211">
    <property type="term" value="F:purine nucleoside transmembrane transporter activity"/>
    <property type="evidence" value="ECO:0007669"/>
    <property type="project" value="UniProtKB-UniRule"/>
</dbReference>
<organism evidence="8 9">
    <name type="scientific">Protea cynaroides</name>
    <dbReference type="NCBI Taxonomy" id="273540"/>
    <lineage>
        <taxon>Eukaryota</taxon>
        <taxon>Viridiplantae</taxon>
        <taxon>Streptophyta</taxon>
        <taxon>Embryophyta</taxon>
        <taxon>Tracheophyta</taxon>
        <taxon>Spermatophyta</taxon>
        <taxon>Magnoliopsida</taxon>
        <taxon>Proteales</taxon>
        <taxon>Proteaceae</taxon>
        <taxon>Protea</taxon>
    </lineage>
</organism>
<evidence type="ECO:0000256" key="6">
    <source>
        <dbReference type="ARBA" id="ARBA00023136"/>
    </source>
</evidence>
<evidence type="ECO:0000256" key="5">
    <source>
        <dbReference type="ARBA" id="ARBA00022989"/>
    </source>
</evidence>
<keyword evidence="6 7" id="KW-0472">Membrane</keyword>
<keyword evidence="9" id="KW-1185">Reference proteome</keyword>
<feature type="transmembrane region" description="Helical" evidence="7">
    <location>
        <begin position="276"/>
        <end position="304"/>
    </location>
</feature>
<dbReference type="SUPFAM" id="SSF103481">
    <property type="entry name" value="Multidrug resistance efflux transporter EmrE"/>
    <property type="match status" value="1"/>
</dbReference>
<name>A0A9Q0GPL0_9MAGN</name>
<comment type="subcellular location">
    <subcellularLocation>
        <location evidence="1 7">Membrane</location>
        <topology evidence="1 7">Multi-pass membrane protein</topology>
    </subcellularLocation>
</comment>
<keyword evidence="5 7" id="KW-1133">Transmembrane helix</keyword>
<dbReference type="Proteomes" id="UP001141806">
    <property type="component" value="Unassembled WGS sequence"/>
</dbReference>
<evidence type="ECO:0000256" key="2">
    <source>
        <dbReference type="ARBA" id="ARBA00006213"/>
    </source>
</evidence>
<feature type="transmembrane region" description="Helical" evidence="7">
    <location>
        <begin position="246"/>
        <end position="264"/>
    </location>
</feature>
<gene>
    <name evidence="8" type="ORF">NE237_028280</name>
</gene>
<dbReference type="Pfam" id="PF16913">
    <property type="entry name" value="PUNUT"/>
    <property type="match status" value="1"/>
</dbReference>
<feature type="transmembrane region" description="Helical" evidence="7">
    <location>
        <begin position="310"/>
        <end position="331"/>
    </location>
</feature>
<dbReference type="EMBL" id="JAMYWD010000012">
    <property type="protein sequence ID" value="KAJ4951448.1"/>
    <property type="molecule type" value="Genomic_DNA"/>
</dbReference>
<dbReference type="PANTHER" id="PTHR31376:SF17">
    <property type="entry name" value="PURINE PERMEASE 21-RELATED"/>
    <property type="match status" value="1"/>
</dbReference>
<dbReference type="InterPro" id="IPR030182">
    <property type="entry name" value="PUP_plant"/>
</dbReference>
<evidence type="ECO:0000313" key="8">
    <source>
        <dbReference type="EMBL" id="KAJ4951448.1"/>
    </source>
</evidence>
<protein>
    <recommendedName>
        <fullName evidence="7">Probable purine permease</fullName>
    </recommendedName>
</protein>
<feature type="transmembrane region" description="Helical" evidence="7">
    <location>
        <begin position="40"/>
        <end position="62"/>
    </location>
</feature>
<dbReference type="PANTHER" id="PTHR31376">
    <property type="entry name" value="OS09G0467300 PROTEIN-RELATED"/>
    <property type="match status" value="1"/>
</dbReference>
<keyword evidence="3 7" id="KW-0813">Transport</keyword>
<comment type="similarity">
    <text evidence="2 7">Belongs to the purine permeases (TC 2.A.7.14) family.</text>
</comment>
<evidence type="ECO:0000256" key="4">
    <source>
        <dbReference type="ARBA" id="ARBA00022692"/>
    </source>
</evidence>
<feature type="transmembrane region" description="Helical" evidence="7">
    <location>
        <begin position="139"/>
        <end position="161"/>
    </location>
</feature>
<dbReference type="GO" id="GO:0005345">
    <property type="term" value="F:purine nucleobase transmembrane transporter activity"/>
    <property type="evidence" value="ECO:0007669"/>
    <property type="project" value="UniProtKB-UniRule"/>
</dbReference>
<evidence type="ECO:0000256" key="7">
    <source>
        <dbReference type="RuleBase" id="RU368015"/>
    </source>
</evidence>
<evidence type="ECO:0000256" key="1">
    <source>
        <dbReference type="ARBA" id="ARBA00004141"/>
    </source>
</evidence>
<keyword evidence="4 7" id="KW-0812">Transmembrane</keyword>
<feature type="transmembrane region" description="Helical" evidence="7">
    <location>
        <begin position="74"/>
        <end position="95"/>
    </location>
</feature>
<dbReference type="AlphaFoldDB" id="A0A9Q0GPL0"/>